<dbReference type="InterPro" id="IPR001845">
    <property type="entry name" value="HTH_ArsR_DNA-bd_dom"/>
</dbReference>
<geneLocation type="plasmid" evidence="5 6">
    <name>pRt1078</name>
</geneLocation>
<dbReference type="PANTHER" id="PTHR43132:SF2">
    <property type="entry name" value="ARSENICAL RESISTANCE OPERON REPRESSOR ARSR-RELATED"/>
    <property type="match status" value="1"/>
</dbReference>
<evidence type="ECO:0000259" key="4">
    <source>
        <dbReference type="PROSITE" id="PS50987"/>
    </source>
</evidence>
<evidence type="ECO:0000313" key="6">
    <source>
        <dbReference type="Proteomes" id="UP000249499"/>
    </source>
</evidence>
<dbReference type="GO" id="GO:0003677">
    <property type="term" value="F:DNA binding"/>
    <property type="evidence" value="ECO:0007669"/>
    <property type="project" value="UniProtKB-KW"/>
</dbReference>
<dbReference type="SUPFAM" id="SSF46785">
    <property type="entry name" value="Winged helix' DNA-binding domain"/>
    <property type="match status" value="1"/>
</dbReference>
<dbReference type="InterPro" id="IPR036388">
    <property type="entry name" value="WH-like_DNA-bd_sf"/>
</dbReference>
<dbReference type="Gene3D" id="1.10.10.10">
    <property type="entry name" value="Winged helix-like DNA-binding domain superfamily/Winged helix DNA-binding domain"/>
    <property type="match status" value="1"/>
</dbReference>
<dbReference type="Proteomes" id="UP000249499">
    <property type="component" value="Plasmid pRt1078"/>
</dbReference>
<dbReference type="Pfam" id="PF01022">
    <property type="entry name" value="HTH_5"/>
    <property type="match status" value="1"/>
</dbReference>
<evidence type="ECO:0000256" key="2">
    <source>
        <dbReference type="ARBA" id="ARBA00023125"/>
    </source>
</evidence>
<dbReference type="EMBL" id="CP117256">
    <property type="protein sequence ID" value="WFR97635.1"/>
    <property type="molecule type" value="Genomic_DNA"/>
</dbReference>
<dbReference type="InterPro" id="IPR011991">
    <property type="entry name" value="ArsR-like_HTH"/>
</dbReference>
<dbReference type="SMART" id="SM00418">
    <property type="entry name" value="HTH_ARSR"/>
    <property type="match status" value="1"/>
</dbReference>
<reference evidence="5 6" key="1">
    <citation type="journal article" date="2018" name="Sci. Rep.">
        <title>Rhizobium tumorigenes sp. nov., a novel plant tumorigenic bacterium isolated from cane gall tumors on thornless blackberry.</title>
        <authorList>
            <person name="Kuzmanovi N."/>
            <person name="Smalla K."/>
            <person name="Gronow S."/>
            <person name="PuBawska J."/>
        </authorList>
    </citation>
    <scope>NUCLEOTIDE SEQUENCE [LARGE SCALE GENOMIC DNA]</scope>
    <source>
        <strain evidence="5 6">1078</strain>
    </source>
</reference>
<proteinExistence type="predicted"/>
<feature type="domain" description="HTH arsR-type" evidence="4">
    <location>
        <begin position="7"/>
        <end position="101"/>
    </location>
</feature>
<dbReference type="PANTHER" id="PTHR43132">
    <property type="entry name" value="ARSENICAL RESISTANCE OPERON REPRESSOR ARSR-RELATED"/>
    <property type="match status" value="1"/>
</dbReference>
<dbReference type="PROSITE" id="PS50987">
    <property type="entry name" value="HTH_ARSR_2"/>
    <property type="match status" value="1"/>
</dbReference>
<dbReference type="NCBIfam" id="NF033788">
    <property type="entry name" value="HTH_metalloreg"/>
    <property type="match status" value="1"/>
</dbReference>
<keyword evidence="1" id="KW-0805">Transcription regulation</keyword>
<evidence type="ECO:0000313" key="5">
    <source>
        <dbReference type="EMBL" id="WFR97635.1"/>
    </source>
</evidence>
<evidence type="ECO:0000256" key="3">
    <source>
        <dbReference type="ARBA" id="ARBA00023163"/>
    </source>
</evidence>
<keyword evidence="6" id="KW-1185">Reference proteome</keyword>
<keyword evidence="2" id="KW-0238">DNA-binding</keyword>
<evidence type="ECO:0000256" key="1">
    <source>
        <dbReference type="ARBA" id="ARBA00023015"/>
    </source>
</evidence>
<dbReference type="InterPro" id="IPR051011">
    <property type="entry name" value="Metal_resp_trans_reg"/>
</dbReference>
<reference evidence="6" key="2">
    <citation type="journal article" date="2023" name="MicrobiologyOpen">
        <title>Genomics of the tumorigenes clade of the family Rhizobiaceae and description of Rhizobium rhododendri sp. nov.</title>
        <authorList>
            <person name="Kuzmanovic N."/>
            <person name="diCenzo G.C."/>
            <person name="Bunk B."/>
            <person name="Sproeer C."/>
            <person name="Fruehling A."/>
            <person name="Neumann-Schaal M."/>
            <person name="Overmann J."/>
            <person name="Smalla K."/>
        </authorList>
    </citation>
    <scope>NUCLEOTIDE SEQUENCE [LARGE SCALE GENOMIC DNA]</scope>
    <source>
        <strain evidence="6">1078</strain>
        <plasmid evidence="6">pRt1078</plasmid>
    </source>
</reference>
<dbReference type="KEGG" id="rtu:PR017_20825"/>
<sequence>MATRRYQHVLDIQQAAALLDAMANANRLHILDILSRTEMSVGHLAKTIGVSQSVLSQHLAKLRNANLVQRRRDAQNVYYSCPSKPVVKLLDILAESFEGEHEGARRNA</sequence>
<name>A0AAF1KP72_9HYPH</name>
<accession>A0AAF1KP72</accession>
<dbReference type="RefSeq" id="WP_111222244.1">
    <property type="nucleotide sequence ID" value="NZ_CP117256.1"/>
</dbReference>
<dbReference type="PRINTS" id="PR00778">
    <property type="entry name" value="HTHARSR"/>
</dbReference>
<dbReference type="InterPro" id="IPR036390">
    <property type="entry name" value="WH_DNA-bd_sf"/>
</dbReference>
<keyword evidence="5" id="KW-0614">Plasmid</keyword>
<gene>
    <name evidence="5" type="ORF">PR017_20825</name>
</gene>
<organism evidence="5 6">
    <name type="scientific">Rhizobium tumorigenes</name>
    <dbReference type="NCBI Taxonomy" id="2041385"/>
    <lineage>
        <taxon>Bacteria</taxon>
        <taxon>Pseudomonadati</taxon>
        <taxon>Pseudomonadota</taxon>
        <taxon>Alphaproteobacteria</taxon>
        <taxon>Hyphomicrobiales</taxon>
        <taxon>Rhizobiaceae</taxon>
        <taxon>Rhizobium/Agrobacterium group</taxon>
        <taxon>Rhizobium</taxon>
    </lineage>
</organism>
<dbReference type="GO" id="GO:0003700">
    <property type="term" value="F:DNA-binding transcription factor activity"/>
    <property type="evidence" value="ECO:0007669"/>
    <property type="project" value="InterPro"/>
</dbReference>
<dbReference type="CDD" id="cd00090">
    <property type="entry name" value="HTH_ARSR"/>
    <property type="match status" value="1"/>
</dbReference>
<dbReference type="AlphaFoldDB" id="A0AAF1KP72"/>
<keyword evidence="3" id="KW-0804">Transcription</keyword>
<protein>
    <submittedName>
        <fullName evidence="5">Metalloregulator ArsR/SmtB family transcription factor</fullName>
    </submittedName>
</protein>